<accession>A0ACC2JKP3</accession>
<protein>
    <submittedName>
        <fullName evidence="1">Uncharacterized protein</fullName>
    </submittedName>
</protein>
<organism evidence="1 2">
    <name type="scientific">Lasiodiplodia mahajangana</name>
    <dbReference type="NCBI Taxonomy" id="1108764"/>
    <lineage>
        <taxon>Eukaryota</taxon>
        <taxon>Fungi</taxon>
        <taxon>Dikarya</taxon>
        <taxon>Ascomycota</taxon>
        <taxon>Pezizomycotina</taxon>
        <taxon>Dothideomycetes</taxon>
        <taxon>Dothideomycetes incertae sedis</taxon>
        <taxon>Botryosphaeriales</taxon>
        <taxon>Botryosphaeriaceae</taxon>
        <taxon>Lasiodiplodia</taxon>
    </lineage>
</organism>
<proteinExistence type="predicted"/>
<dbReference type="Proteomes" id="UP001153332">
    <property type="component" value="Unassembled WGS sequence"/>
</dbReference>
<name>A0ACC2JKP3_9PEZI</name>
<evidence type="ECO:0000313" key="1">
    <source>
        <dbReference type="EMBL" id="KAJ8127899.1"/>
    </source>
</evidence>
<comment type="caution">
    <text evidence="1">The sequence shown here is derived from an EMBL/GenBank/DDBJ whole genome shotgun (WGS) entry which is preliminary data.</text>
</comment>
<keyword evidence="2" id="KW-1185">Reference proteome</keyword>
<dbReference type="EMBL" id="JAPUUL010001260">
    <property type="protein sequence ID" value="KAJ8127899.1"/>
    <property type="molecule type" value="Genomic_DNA"/>
</dbReference>
<reference evidence="1" key="1">
    <citation type="submission" date="2022-12" db="EMBL/GenBank/DDBJ databases">
        <title>Genome Sequence of Lasiodiplodia mahajangana.</title>
        <authorList>
            <person name="Buettner E."/>
        </authorList>
    </citation>
    <scope>NUCLEOTIDE SEQUENCE</scope>
    <source>
        <strain evidence="1">VT137</strain>
    </source>
</reference>
<evidence type="ECO:0000313" key="2">
    <source>
        <dbReference type="Proteomes" id="UP001153332"/>
    </source>
</evidence>
<gene>
    <name evidence="1" type="ORF">O1611_g5739</name>
</gene>
<sequence length="121" mass="12754">MTVAGDQQGQPVGPRWPQLNKSGSSQPTTQGQQTRADPPSEPSVNTDTQSSSQKTPKDLGPHRQKATTDSSKPVYDPRMPGGGIMPVVPPVAASSRSAFHDSPSQAQPSSQQAEEACEDCQ</sequence>